<accession>A0A9W6I9B9</accession>
<evidence type="ECO:0000313" key="1">
    <source>
        <dbReference type="EMBL" id="GLK13791.1"/>
    </source>
</evidence>
<gene>
    <name evidence="1" type="ORF">GCM10017600_72020</name>
</gene>
<reference evidence="1" key="2">
    <citation type="submission" date="2023-01" db="EMBL/GenBank/DDBJ databases">
        <authorList>
            <person name="Sun Q."/>
            <person name="Evtushenko L."/>
        </authorList>
    </citation>
    <scope>NUCLEOTIDE SEQUENCE</scope>
    <source>
        <strain evidence="1">VKM Ac-2007</strain>
    </source>
</reference>
<dbReference type="EMBL" id="BSEV01000025">
    <property type="protein sequence ID" value="GLK13791.1"/>
    <property type="molecule type" value="Genomic_DNA"/>
</dbReference>
<evidence type="ECO:0008006" key="3">
    <source>
        <dbReference type="Google" id="ProtNLM"/>
    </source>
</evidence>
<reference evidence="1" key="1">
    <citation type="journal article" date="2014" name="Int. J. Syst. Evol. Microbiol.">
        <title>Complete genome sequence of Corynebacterium casei LMG S-19264T (=DSM 44701T), isolated from a smear-ripened cheese.</title>
        <authorList>
            <consortium name="US DOE Joint Genome Institute (JGI-PGF)"/>
            <person name="Walter F."/>
            <person name="Albersmeier A."/>
            <person name="Kalinowski J."/>
            <person name="Ruckert C."/>
        </authorList>
    </citation>
    <scope>NUCLEOTIDE SEQUENCE</scope>
    <source>
        <strain evidence="1">VKM Ac-2007</strain>
    </source>
</reference>
<evidence type="ECO:0000313" key="2">
    <source>
        <dbReference type="Proteomes" id="UP001143474"/>
    </source>
</evidence>
<dbReference type="Pfam" id="PF14078">
    <property type="entry name" value="DUF4259"/>
    <property type="match status" value="1"/>
</dbReference>
<dbReference type="Proteomes" id="UP001143474">
    <property type="component" value="Unassembled WGS sequence"/>
</dbReference>
<protein>
    <recommendedName>
        <fullName evidence="3">DUF4259 domain-containing protein</fullName>
    </recommendedName>
</protein>
<organism evidence="1 2">
    <name type="scientific">Streptosporangium carneum</name>
    <dbReference type="NCBI Taxonomy" id="47481"/>
    <lineage>
        <taxon>Bacteria</taxon>
        <taxon>Bacillati</taxon>
        <taxon>Actinomycetota</taxon>
        <taxon>Actinomycetes</taxon>
        <taxon>Streptosporangiales</taxon>
        <taxon>Streptosporangiaceae</taxon>
        <taxon>Streptosporangium</taxon>
    </lineage>
</organism>
<comment type="caution">
    <text evidence="1">The sequence shown here is derived from an EMBL/GenBank/DDBJ whole genome shotgun (WGS) entry which is preliminary data.</text>
</comment>
<dbReference type="RefSeq" id="WP_271222057.1">
    <property type="nucleotide sequence ID" value="NZ_BAAAVD010000083.1"/>
</dbReference>
<dbReference type="AlphaFoldDB" id="A0A9W6I9B9"/>
<sequence length="132" mass="13877">MGAWDMGPFENDGALDLLDELGGTADPAGALAGAMREILAQGDYVESPEMSGVVAAACLVGARLIGSEPAAVAAEWLEANPFEVDAGLRGLAVSTLDRATRPGDNELYELWEDADGIQAWLDKLTPYRRALA</sequence>
<name>A0A9W6I9B9_9ACTN</name>
<dbReference type="InterPro" id="IPR025355">
    <property type="entry name" value="DUF4259"/>
</dbReference>
<keyword evidence="2" id="KW-1185">Reference proteome</keyword>
<proteinExistence type="predicted"/>